<evidence type="ECO:0000259" key="2">
    <source>
        <dbReference type="PROSITE" id="PS50846"/>
    </source>
</evidence>
<dbReference type="SUPFAM" id="SSF55008">
    <property type="entry name" value="HMA, heavy metal-associated domain"/>
    <property type="match status" value="1"/>
</dbReference>
<dbReference type="CDD" id="cd00371">
    <property type="entry name" value="HMA"/>
    <property type="match status" value="1"/>
</dbReference>
<dbReference type="Gene3D" id="3.30.70.100">
    <property type="match status" value="1"/>
</dbReference>
<evidence type="ECO:0000313" key="3">
    <source>
        <dbReference type="EMBL" id="HGH59790.1"/>
    </source>
</evidence>
<name>A0A7C4ES18_9BACT</name>
<dbReference type="EMBL" id="DTGT01000020">
    <property type="protein sequence ID" value="HGH59790.1"/>
    <property type="molecule type" value="Genomic_DNA"/>
</dbReference>
<dbReference type="Pfam" id="PF00403">
    <property type="entry name" value="HMA"/>
    <property type="match status" value="1"/>
</dbReference>
<dbReference type="AlphaFoldDB" id="A0A7C4ES18"/>
<dbReference type="PROSITE" id="PS01047">
    <property type="entry name" value="HMA_1"/>
    <property type="match status" value="1"/>
</dbReference>
<gene>
    <name evidence="3" type="ORF">ENV54_00675</name>
</gene>
<evidence type="ECO:0000256" key="1">
    <source>
        <dbReference type="ARBA" id="ARBA00022723"/>
    </source>
</evidence>
<dbReference type="InterPro" id="IPR006121">
    <property type="entry name" value="HMA_dom"/>
</dbReference>
<feature type="domain" description="HMA" evidence="2">
    <location>
        <begin position="1"/>
        <end position="66"/>
    </location>
</feature>
<proteinExistence type="predicted"/>
<reference evidence="3" key="1">
    <citation type="journal article" date="2020" name="mSystems">
        <title>Genome- and Community-Level Interaction Insights into Carbon Utilization and Element Cycling Functions of Hydrothermarchaeota in Hydrothermal Sediment.</title>
        <authorList>
            <person name="Zhou Z."/>
            <person name="Liu Y."/>
            <person name="Xu W."/>
            <person name="Pan J."/>
            <person name="Luo Z.H."/>
            <person name="Li M."/>
        </authorList>
    </citation>
    <scope>NUCLEOTIDE SEQUENCE [LARGE SCALE GENOMIC DNA]</scope>
    <source>
        <strain evidence="3">SpSt-769</strain>
    </source>
</reference>
<sequence length="66" mass="7125">MTTTIHIKGMSCNHCVQAVSKALQSLPGLKNVEVNLNTGTAVLEHTESLDMNAVRDKIEKAGYELA</sequence>
<dbReference type="GO" id="GO:0046872">
    <property type="term" value="F:metal ion binding"/>
    <property type="evidence" value="ECO:0007669"/>
    <property type="project" value="UniProtKB-KW"/>
</dbReference>
<accession>A0A7C4ES18</accession>
<dbReference type="InterPro" id="IPR036163">
    <property type="entry name" value="HMA_dom_sf"/>
</dbReference>
<protein>
    <submittedName>
        <fullName evidence="3">Copper chaperone</fullName>
    </submittedName>
</protein>
<comment type="caution">
    <text evidence="3">The sequence shown here is derived from an EMBL/GenBank/DDBJ whole genome shotgun (WGS) entry which is preliminary data.</text>
</comment>
<keyword evidence="1" id="KW-0479">Metal-binding</keyword>
<organism evidence="3">
    <name type="scientific">Desulfomonile tiedjei</name>
    <dbReference type="NCBI Taxonomy" id="2358"/>
    <lineage>
        <taxon>Bacteria</taxon>
        <taxon>Pseudomonadati</taxon>
        <taxon>Thermodesulfobacteriota</taxon>
        <taxon>Desulfomonilia</taxon>
        <taxon>Desulfomonilales</taxon>
        <taxon>Desulfomonilaceae</taxon>
        <taxon>Desulfomonile</taxon>
    </lineage>
</organism>
<dbReference type="PROSITE" id="PS50846">
    <property type="entry name" value="HMA_2"/>
    <property type="match status" value="1"/>
</dbReference>
<dbReference type="InterPro" id="IPR017969">
    <property type="entry name" value="Heavy-metal-associated_CS"/>
</dbReference>
<dbReference type="FunFam" id="3.30.70.100:FF:000001">
    <property type="entry name" value="ATPase copper transporting beta"/>
    <property type="match status" value="1"/>
</dbReference>